<dbReference type="EMBL" id="BMAW01041529">
    <property type="protein sequence ID" value="GFS28972.1"/>
    <property type="molecule type" value="Genomic_DNA"/>
</dbReference>
<name>A0A8X6M635_NEPPI</name>
<dbReference type="AlphaFoldDB" id="A0A8X6M635"/>
<evidence type="ECO:0000313" key="2">
    <source>
        <dbReference type="Proteomes" id="UP000887013"/>
    </source>
</evidence>
<sequence>MLSLEIYLVTRGWPVHLCPTPVTSFGKRTRSHYPPGVVANRRDKLGDSEGLLVEVKLCRVVVQMAKEAAEALMNPAGFLRAHRVASILETTPQ</sequence>
<comment type="caution">
    <text evidence="1">The sequence shown here is derived from an EMBL/GenBank/DDBJ whole genome shotgun (WGS) entry which is preliminary data.</text>
</comment>
<proteinExistence type="predicted"/>
<dbReference type="Proteomes" id="UP000887013">
    <property type="component" value="Unassembled WGS sequence"/>
</dbReference>
<organism evidence="1 2">
    <name type="scientific">Nephila pilipes</name>
    <name type="common">Giant wood spider</name>
    <name type="synonym">Nephila maculata</name>
    <dbReference type="NCBI Taxonomy" id="299642"/>
    <lineage>
        <taxon>Eukaryota</taxon>
        <taxon>Metazoa</taxon>
        <taxon>Ecdysozoa</taxon>
        <taxon>Arthropoda</taxon>
        <taxon>Chelicerata</taxon>
        <taxon>Arachnida</taxon>
        <taxon>Araneae</taxon>
        <taxon>Araneomorphae</taxon>
        <taxon>Entelegynae</taxon>
        <taxon>Araneoidea</taxon>
        <taxon>Nephilidae</taxon>
        <taxon>Nephila</taxon>
    </lineage>
</organism>
<keyword evidence="2" id="KW-1185">Reference proteome</keyword>
<reference evidence="1" key="1">
    <citation type="submission" date="2020-08" db="EMBL/GenBank/DDBJ databases">
        <title>Multicomponent nature underlies the extraordinary mechanical properties of spider dragline silk.</title>
        <authorList>
            <person name="Kono N."/>
            <person name="Nakamura H."/>
            <person name="Mori M."/>
            <person name="Yoshida Y."/>
            <person name="Ohtoshi R."/>
            <person name="Malay A.D."/>
            <person name="Moran D.A.P."/>
            <person name="Tomita M."/>
            <person name="Numata K."/>
            <person name="Arakawa K."/>
        </authorList>
    </citation>
    <scope>NUCLEOTIDE SEQUENCE</scope>
</reference>
<protein>
    <submittedName>
        <fullName evidence="1">Uncharacterized protein</fullName>
    </submittedName>
</protein>
<evidence type="ECO:0000313" key="1">
    <source>
        <dbReference type="EMBL" id="GFS28972.1"/>
    </source>
</evidence>
<accession>A0A8X6M635</accession>
<gene>
    <name evidence="1" type="ORF">NPIL_157301</name>
</gene>